<keyword evidence="5 8" id="KW-0812">Transmembrane</keyword>
<keyword evidence="7 8" id="KW-0472">Membrane</keyword>
<feature type="transmembrane region" description="Helical" evidence="8">
    <location>
        <begin position="112"/>
        <end position="132"/>
    </location>
</feature>
<evidence type="ECO:0000256" key="1">
    <source>
        <dbReference type="ARBA" id="ARBA00004651"/>
    </source>
</evidence>
<accession>A0A4R3V1V5</accession>
<feature type="transmembrane region" description="Helical" evidence="8">
    <location>
        <begin position="7"/>
        <end position="27"/>
    </location>
</feature>
<evidence type="ECO:0000256" key="3">
    <source>
        <dbReference type="ARBA" id="ARBA00022676"/>
    </source>
</evidence>
<evidence type="ECO:0000256" key="5">
    <source>
        <dbReference type="ARBA" id="ARBA00022692"/>
    </source>
</evidence>
<feature type="transmembrane region" description="Helical" evidence="8">
    <location>
        <begin position="286"/>
        <end position="305"/>
    </location>
</feature>
<evidence type="ECO:0000313" key="10">
    <source>
        <dbReference type="EMBL" id="TCU97213.1"/>
    </source>
</evidence>
<dbReference type="GO" id="GO:0010041">
    <property type="term" value="P:response to iron(III) ion"/>
    <property type="evidence" value="ECO:0007669"/>
    <property type="project" value="TreeGrafter"/>
</dbReference>
<sequence>MRLARKDAWLIVVLLLPLFSMAVIPFYDTSEPRYAEIARVMARSGDWITPWFSPDLPFWGKPPLSFWAQALSMKAFGINEFAARFPSWLCWLLSNALLFAGARSLYGRRVALLAATVYSTGTLVYIGSGAVLTDPFLAFGTTLSLVSFAIAVKDRKPVFAGAGEPQEKFAGASGAPGSWWWRYGFFAGLAIGLLAKGPLAVVIGMAPVLVWHMCNHKTSALATALPWATGLALTAVLSLPWYILAELKTPGFLDYFIVGEHWLRFLDPGWSGDLYGTAHRQPYGMIWLYWLMASFPWGVLMLALLMGSLRSSRLRSALRATSSRPLSGYWLAGALFTPIFFTFAANILWTYLFPAMAGFSILVAIFLDRMDGLPGFSRRMQLTIAGIVPVALLGLSVIAWVSPDLYLRSTERGLVRYVMQQGEPVSSLHYYGKPPFSARFYSAGQAREMTQGKLRQATASCAPFYLAIPKDQQKAVAETLGRPLDPLYVNKRYVLVRISTGGADLRQGCLKGLP</sequence>
<dbReference type="PANTHER" id="PTHR33908">
    <property type="entry name" value="MANNOSYLTRANSFERASE YKCB-RELATED"/>
    <property type="match status" value="1"/>
</dbReference>
<keyword evidence="3" id="KW-0328">Glycosyltransferase</keyword>
<feature type="transmembrane region" description="Helical" evidence="8">
    <location>
        <begin position="382"/>
        <end position="402"/>
    </location>
</feature>
<dbReference type="GO" id="GO:0009103">
    <property type="term" value="P:lipopolysaccharide biosynthetic process"/>
    <property type="evidence" value="ECO:0007669"/>
    <property type="project" value="UniProtKB-ARBA"/>
</dbReference>
<feature type="transmembrane region" description="Helical" evidence="8">
    <location>
        <begin position="351"/>
        <end position="370"/>
    </location>
</feature>
<feature type="transmembrane region" description="Helical" evidence="8">
    <location>
        <begin position="326"/>
        <end position="345"/>
    </location>
</feature>
<evidence type="ECO:0000259" key="9">
    <source>
        <dbReference type="Pfam" id="PF02366"/>
    </source>
</evidence>
<proteinExistence type="predicted"/>
<dbReference type="PANTHER" id="PTHR33908:SF3">
    <property type="entry name" value="UNDECAPRENYL PHOSPHATE-ALPHA-4-AMINO-4-DEOXY-L-ARABINOSE ARABINOSYL TRANSFERASE"/>
    <property type="match status" value="1"/>
</dbReference>
<dbReference type="Pfam" id="PF02366">
    <property type="entry name" value="PMT"/>
    <property type="match status" value="1"/>
</dbReference>
<evidence type="ECO:0000256" key="8">
    <source>
        <dbReference type="SAM" id="Phobius"/>
    </source>
</evidence>
<organism evidence="10 11">
    <name type="scientific">Paracandidimonas soli</name>
    <dbReference type="NCBI Taxonomy" id="1917182"/>
    <lineage>
        <taxon>Bacteria</taxon>
        <taxon>Pseudomonadati</taxon>
        <taxon>Pseudomonadota</taxon>
        <taxon>Betaproteobacteria</taxon>
        <taxon>Burkholderiales</taxon>
        <taxon>Alcaligenaceae</taxon>
        <taxon>Paracandidimonas</taxon>
    </lineage>
</organism>
<evidence type="ECO:0000256" key="4">
    <source>
        <dbReference type="ARBA" id="ARBA00022679"/>
    </source>
</evidence>
<keyword evidence="6 8" id="KW-1133">Transmembrane helix</keyword>
<keyword evidence="4 10" id="KW-0808">Transferase</keyword>
<dbReference type="GO" id="GO:0005886">
    <property type="term" value="C:plasma membrane"/>
    <property type="evidence" value="ECO:0007669"/>
    <property type="project" value="UniProtKB-SubCell"/>
</dbReference>
<dbReference type="OrthoDB" id="9775035at2"/>
<keyword evidence="11" id="KW-1185">Reference proteome</keyword>
<evidence type="ECO:0000313" key="11">
    <source>
        <dbReference type="Proteomes" id="UP000294692"/>
    </source>
</evidence>
<dbReference type="GO" id="GO:0016763">
    <property type="term" value="F:pentosyltransferase activity"/>
    <property type="evidence" value="ECO:0007669"/>
    <property type="project" value="TreeGrafter"/>
</dbReference>
<reference evidence="10 11" key="1">
    <citation type="submission" date="2019-03" db="EMBL/GenBank/DDBJ databases">
        <title>Genomic Encyclopedia of Type Strains, Phase IV (KMG-IV): sequencing the most valuable type-strain genomes for metagenomic binning, comparative biology and taxonomic classification.</title>
        <authorList>
            <person name="Goeker M."/>
        </authorList>
    </citation>
    <scope>NUCLEOTIDE SEQUENCE [LARGE SCALE GENOMIC DNA]</scope>
    <source>
        <strain evidence="10 11">DSM 100048</strain>
    </source>
</reference>
<protein>
    <submittedName>
        <fullName evidence="10">4-amino-4-deoxy-L-arabinose transferase-like glycosyltransferase</fullName>
    </submittedName>
</protein>
<feature type="transmembrane region" description="Helical" evidence="8">
    <location>
        <begin position="81"/>
        <end position="100"/>
    </location>
</feature>
<keyword evidence="2" id="KW-1003">Cell membrane</keyword>
<gene>
    <name evidence="10" type="ORF">EV686_10693</name>
</gene>
<dbReference type="AlphaFoldDB" id="A0A4R3V1V5"/>
<evidence type="ECO:0000256" key="2">
    <source>
        <dbReference type="ARBA" id="ARBA00022475"/>
    </source>
</evidence>
<dbReference type="GO" id="GO:0000030">
    <property type="term" value="F:mannosyltransferase activity"/>
    <property type="evidence" value="ECO:0007669"/>
    <property type="project" value="InterPro"/>
</dbReference>
<evidence type="ECO:0000256" key="7">
    <source>
        <dbReference type="ARBA" id="ARBA00023136"/>
    </source>
</evidence>
<dbReference type="RefSeq" id="WP_132477313.1">
    <property type="nucleotide sequence ID" value="NZ_JBHRVM010000001.1"/>
</dbReference>
<comment type="subcellular location">
    <subcellularLocation>
        <location evidence="1">Cell membrane</location>
        <topology evidence="1">Multi-pass membrane protein</topology>
    </subcellularLocation>
</comment>
<feature type="transmembrane region" description="Helical" evidence="8">
    <location>
        <begin position="183"/>
        <end position="212"/>
    </location>
</feature>
<dbReference type="EMBL" id="SMBX01000006">
    <property type="protein sequence ID" value="TCU97213.1"/>
    <property type="molecule type" value="Genomic_DNA"/>
</dbReference>
<dbReference type="Proteomes" id="UP000294692">
    <property type="component" value="Unassembled WGS sequence"/>
</dbReference>
<dbReference type="InterPro" id="IPR050297">
    <property type="entry name" value="LipidA_mod_glycosyltrf_83"/>
</dbReference>
<name>A0A4R3V1V5_9BURK</name>
<dbReference type="GO" id="GO:0006493">
    <property type="term" value="P:protein O-linked glycosylation"/>
    <property type="evidence" value="ECO:0007669"/>
    <property type="project" value="InterPro"/>
</dbReference>
<comment type="caution">
    <text evidence="10">The sequence shown here is derived from an EMBL/GenBank/DDBJ whole genome shotgun (WGS) entry which is preliminary data.</text>
</comment>
<evidence type="ECO:0000256" key="6">
    <source>
        <dbReference type="ARBA" id="ARBA00022989"/>
    </source>
</evidence>
<feature type="domain" description="ArnT-like N-terminal" evidence="9">
    <location>
        <begin position="27"/>
        <end position="256"/>
    </location>
</feature>
<feature type="transmembrane region" description="Helical" evidence="8">
    <location>
        <begin position="224"/>
        <end position="244"/>
    </location>
</feature>
<dbReference type="InterPro" id="IPR003342">
    <property type="entry name" value="ArnT-like_N"/>
</dbReference>